<dbReference type="GO" id="GO:0006355">
    <property type="term" value="P:regulation of DNA-templated transcription"/>
    <property type="evidence" value="ECO:0007669"/>
    <property type="project" value="InterPro"/>
</dbReference>
<reference evidence="2 3" key="1">
    <citation type="submission" date="2018-06" db="EMBL/GenBank/DDBJ databases">
        <title>Genomic Encyclopedia of Type Strains, Phase IV (KMG-IV): sequencing the most valuable type-strain genomes for metagenomic binning, comparative biology and taxonomic classification.</title>
        <authorList>
            <person name="Goeker M."/>
        </authorList>
    </citation>
    <scope>NUCLEOTIDE SEQUENCE [LARGE SCALE GENOMIC DNA]</scope>
    <source>
        <strain evidence="2 3">DSM 18048</strain>
    </source>
</reference>
<name>A0A318S5Y4_9DEIO</name>
<dbReference type="Gene3D" id="1.25.40.10">
    <property type="entry name" value="Tetratricopeptide repeat domain"/>
    <property type="match status" value="1"/>
</dbReference>
<dbReference type="InterPro" id="IPR016032">
    <property type="entry name" value="Sig_transdc_resp-reg_C-effctor"/>
</dbReference>
<feature type="domain" description="Bacterial transcriptional activator" evidence="1">
    <location>
        <begin position="105"/>
        <end position="240"/>
    </location>
</feature>
<accession>A0A318S5Y4</accession>
<dbReference type="OrthoDB" id="33871at2"/>
<comment type="caution">
    <text evidence="2">The sequence shown here is derived from an EMBL/GenBank/DDBJ whole genome shotgun (WGS) entry which is preliminary data.</text>
</comment>
<evidence type="ECO:0000259" key="1">
    <source>
        <dbReference type="SMART" id="SM01043"/>
    </source>
</evidence>
<dbReference type="PANTHER" id="PTHR35807">
    <property type="entry name" value="TRANSCRIPTIONAL REGULATOR REDD-RELATED"/>
    <property type="match status" value="1"/>
</dbReference>
<dbReference type="GO" id="GO:0003677">
    <property type="term" value="F:DNA binding"/>
    <property type="evidence" value="ECO:0007669"/>
    <property type="project" value="UniProtKB-KW"/>
</dbReference>
<dbReference type="EMBL" id="QJSX01000023">
    <property type="protein sequence ID" value="PYE49423.1"/>
    <property type="molecule type" value="Genomic_DNA"/>
</dbReference>
<dbReference type="Pfam" id="PF03704">
    <property type="entry name" value="BTAD"/>
    <property type="match status" value="1"/>
</dbReference>
<protein>
    <submittedName>
        <fullName evidence="2">DNA-binding SARP family transcriptional activator</fullName>
    </submittedName>
</protein>
<dbReference type="InterPro" id="IPR005158">
    <property type="entry name" value="BTAD"/>
</dbReference>
<dbReference type="Pfam" id="PF13191">
    <property type="entry name" value="AAA_16"/>
    <property type="match status" value="1"/>
</dbReference>
<evidence type="ECO:0000313" key="2">
    <source>
        <dbReference type="EMBL" id="PYE49423.1"/>
    </source>
</evidence>
<keyword evidence="2" id="KW-0238">DNA-binding</keyword>
<dbReference type="Proteomes" id="UP000248326">
    <property type="component" value="Unassembled WGS sequence"/>
</dbReference>
<dbReference type="InterPro" id="IPR041664">
    <property type="entry name" value="AAA_16"/>
</dbReference>
<evidence type="ECO:0000313" key="3">
    <source>
        <dbReference type="Proteomes" id="UP000248326"/>
    </source>
</evidence>
<dbReference type="InterPro" id="IPR051677">
    <property type="entry name" value="AfsR-DnrI-RedD_regulator"/>
</dbReference>
<dbReference type="SUPFAM" id="SSF48452">
    <property type="entry name" value="TPR-like"/>
    <property type="match status" value="1"/>
</dbReference>
<dbReference type="SMART" id="SM01043">
    <property type="entry name" value="BTAD"/>
    <property type="match status" value="1"/>
</dbReference>
<gene>
    <name evidence="2" type="ORF">DES52_12317</name>
</gene>
<dbReference type="InterPro" id="IPR011990">
    <property type="entry name" value="TPR-like_helical_dom_sf"/>
</dbReference>
<proteinExistence type="predicted"/>
<dbReference type="AlphaFoldDB" id="A0A318S5Y4"/>
<dbReference type="SUPFAM" id="SSF46894">
    <property type="entry name" value="C-terminal effector domain of the bipartite response regulators"/>
    <property type="match status" value="1"/>
</dbReference>
<sequence length="700" mass="77003">MEVEIPWGIMTGSSDWRFTLLGSPQLIAPDGRFIRCEGKTLALLAYLAVEGATSRARLVSLLWPETEESAARNNLVHLLRRLRKACGASLVPGHETLALGPEVRTDIADVQDHSGAYEAGDALPDGAFLDGVDYDDLPDLADWLLAAREQFSMRRLQSYHRRIDRLQAAGRVSDAIAVAERLLVLDPLSEETWRTLMRLHSHAGDRPAALRAYRRCKDLLRRELDAEPSAPTARLAREIDLGVVNADASDGRLPIAVLRPPRLVGRDVAWAEMEDAWAAGKQIFVFGDPGAGKTRLAQDFLRSKGTWLYLPSRPGDRDVPFMAAARNARARLAAAPDAALSPWVRRELSRLLPELRDDDDLAPLGADSERYMFFLAHLEMVRATASTYQATLNDDIQYYDSATMDLGAFMFSHVLAEGSGPSARFISVCRRGELTSHQEVLIERLVMAGLAVRVDLTPLEPEDVVSLLRDLPLPESLGTRLPIRDLAARLHEYGGGNPQFVLEAIRHVIETGDVETLLEPKRLTRGHAALVERRLARLSSAALQVARAAAVLRADFTLEQISEVLGVTVFDTANAWEELDAAQVVAGESFSHDLVAEAILTSTPAHVRKLLHRAAARVLARYDAAPARVARQWLDGGDAGQSAPWWLRAARAAEETLRFREATEFYAAAAEAFDKSADMEAADRARREQARVTAAMTSVG</sequence>
<keyword evidence="3" id="KW-1185">Reference proteome</keyword>
<organism evidence="2 3">
    <name type="scientific">Deinococcus yavapaiensis KR-236</name>
    <dbReference type="NCBI Taxonomy" id="694435"/>
    <lineage>
        <taxon>Bacteria</taxon>
        <taxon>Thermotogati</taxon>
        <taxon>Deinococcota</taxon>
        <taxon>Deinococci</taxon>
        <taxon>Deinococcales</taxon>
        <taxon>Deinococcaceae</taxon>
        <taxon>Deinococcus</taxon>
    </lineage>
</organism>